<protein>
    <submittedName>
        <fullName evidence="5">DUF2007 domain-containing protein</fullName>
    </submittedName>
</protein>
<evidence type="ECO:0000259" key="4">
    <source>
        <dbReference type="PROSITE" id="PS01358"/>
    </source>
</evidence>
<keyword evidence="3" id="KW-0862">Zinc</keyword>
<keyword evidence="6" id="KW-1185">Reference proteome</keyword>
<evidence type="ECO:0000313" key="5">
    <source>
        <dbReference type="EMBL" id="MDV5171918.1"/>
    </source>
</evidence>
<evidence type="ECO:0000313" key="6">
    <source>
        <dbReference type="Proteomes" id="UP001186452"/>
    </source>
</evidence>
<dbReference type="InterPro" id="IPR001876">
    <property type="entry name" value="Znf_RanBP2"/>
</dbReference>
<feature type="domain" description="RanBP2-type" evidence="4">
    <location>
        <begin position="83"/>
        <end position="102"/>
    </location>
</feature>
<name>A0ABU3ZP79_9GAMM</name>
<dbReference type="Pfam" id="PF09413">
    <property type="entry name" value="DUF2007"/>
    <property type="match status" value="1"/>
</dbReference>
<gene>
    <name evidence="5" type="ORF">R2X38_23220</name>
</gene>
<comment type="caution">
    <text evidence="5">The sequence shown here is derived from an EMBL/GenBank/DDBJ whole genome shotgun (WGS) entry which is preliminary data.</text>
</comment>
<evidence type="ECO:0000256" key="1">
    <source>
        <dbReference type="ARBA" id="ARBA00022723"/>
    </source>
</evidence>
<reference evidence="5 6" key="1">
    <citation type="submission" date="2023-10" db="EMBL/GenBank/DDBJ databases">
        <title>Marine bacteria isolated from horseshoe crab.</title>
        <authorList>
            <person name="Cheng T.H."/>
        </authorList>
    </citation>
    <scope>NUCLEOTIDE SEQUENCE [LARGE SCALE GENOMIC DNA]</scope>
    <source>
        <strain evidence="5 6">HSC6</strain>
    </source>
</reference>
<keyword evidence="2" id="KW-0863">Zinc-finger</keyword>
<sequence>MGKVMSDNWCKIYDAANALEAHSLKGMLEAQHIAVHLSGEGLGAAAGELPTNVVEVGLWVRDCQQASAQRLLAEYEQADQSGWVCAGCGEQNGCQFELCWQCGRDRGTGI</sequence>
<evidence type="ECO:0000256" key="2">
    <source>
        <dbReference type="ARBA" id="ARBA00022771"/>
    </source>
</evidence>
<dbReference type="InterPro" id="IPR018551">
    <property type="entry name" value="DUF2007"/>
</dbReference>
<dbReference type="PROSITE" id="PS01358">
    <property type="entry name" value="ZF_RANBP2_1"/>
    <property type="match status" value="1"/>
</dbReference>
<dbReference type="Proteomes" id="UP001186452">
    <property type="component" value="Unassembled WGS sequence"/>
</dbReference>
<accession>A0ABU3ZP79</accession>
<keyword evidence="1" id="KW-0479">Metal-binding</keyword>
<organism evidence="5 6">
    <name type="scientific">Photobacterium rosenbergii</name>
    <dbReference type="NCBI Taxonomy" id="294936"/>
    <lineage>
        <taxon>Bacteria</taxon>
        <taxon>Pseudomonadati</taxon>
        <taxon>Pseudomonadota</taxon>
        <taxon>Gammaproteobacteria</taxon>
        <taxon>Vibrionales</taxon>
        <taxon>Vibrionaceae</taxon>
        <taxon>Photobacterium</taxon>
    </lineage>
</organism>
<evidence type="ECO:0000256" key="3">
    <source>
        <dbReference type="ARBA" id="ARBA00022833"/>
    </source>
</evidence>
<dbReference type="EMBL" id="JAWJZI010000018">
    <property type="protein sequence ID" value="MDV5171918.1"/>
    <property type="molecule type" value="Genomic_DNA"/>
</dbReference>
<dbReference type="RefSeq" id="WP_317524733.1">
    <property type="nucleotide sequence ID" value="NZ_JAWJZI010000018.1"/>
</dbReference>
<proteinExistence type="predicted"/>